<gene>
    <name evidence="2" type="ORF">AWZ03_013131</name>
</gene>
<dbReference type="Proteomes" id="UP000295192">
    <property type="component" value="Unassembled WGS sequence"/>
</dbReference>
<proteinExistence type="predicted"/>
<protein>
    <submittedName>
        <fullName evidence="2">Uncharacterized protein</fullName>
    </submittedName>
</protein>
<organism evidence="2 3">
    <name type="scientific">Drosophila navojoa</name>
    <name type="common">Fruit fly</name>
    <dbReference type="NCBI Taxonomy" id="7232"/>
    <lineage>
        <taxon>Eukaryota</taxon>
        <taxon>Metazoa</taxon>
        <taxon>Ecdysozoa</taxon>
        <taxon>Arthropoda</taxon>
        <taxon>Hexapoda</taxon>
        <taxon>Insecta</taxon>
        <taxon>Pterygota</taxon>
        <taxon>Neoptera</taxon>
        <taxon>Endopterygota</taxon>
        <taxon>Diptera</taxon>
        <taxon>Brachycera</taxon>
        <taxon>Muscomorpha</taxon>
        <taxon>Ephydroidea</taxon>
        <taxon>Drosophilidae</taxon>
        <taxon>Drosophila</taxon>
    </lineage>
</organism>
<name>A0A484AY04_DRONA</name>
<feature type="region of interest" description="Disordered" evidence="1">
    <location>
        <begin position="102"/>
        <end position="141"/>
    </location>
</feature>
<reference evidence="2 3" key="1">
    <citation type="journal article" date="2019" name="J. Hered.">
        <title>An Improved Genome Assembly for Drosophila navojoa, the Basal Species in the mojavensis Cluster.</title>
        <authorList>
            <person name="Vanderlinde T."/>
            <person name="Dupim E.G."/>
            <person name="Nazario-Yepiz N.O."/>
            <person name="Carvalho A.B."/>
        </authorList>
    </citation>
    <scope>NUCLEOTIDE SEQUENCE [LARGE SCALE GENOMIC DNA]</scope>
    <source>
        <strain evidence="2">Navoj_Jal97</strain>
        <tissue evidence="2">Whole organism</tissue>
    </source>
</reference>
<keyword evidence="3" id="KW-1185">Reference proteome</keyword>
<dbReference type="EMBL" id="LSRL02000564">
    <property type="protein sequence ID" value="TDG40445.1"/>
    <property type="molecule type" value="Genomic_DNA"/>
</dbReference>
<feature type="compositionally biased region" description="Gly residues" evidence="1">
    <location>
        <begin position="132"/>
        <end position="141"/>
    </location>
</feature>
<evidence type="ECO:0000313" key="3">
    <source>
        <dbReference type="Proteomes" id="UP000295192"/>
    </source>
</evidence>
<feature type="compositionally biased region" description="Low complexity" evidence="1">
    <location>
        <begin position="102"/>
        <end position="117"/>
    </location>
</feature>
<comment type="caution">
    <text evidence="2">The sequence shown here is derived from an EMBL/GenBank/DDBJ whole genome shotgun (WGS) entry which is preliminary data.</text>
</comment>
<evidence type="ECO:0000256" key="1">
    <source>
        <dbReference type="SAM" id="MobiDB-lite"/>
    </source>
</evidence>
<dbReference type="AlphaFoldDB" id="A0A484AY04"/>
<accession>A0A484AY04</accession>
<sequence>MAAETECNRNGNAANCDGNANWPPFGHLASSASSANSANSVSCSVQFSSVQFSSVQFSSVRVQFGSVRRQQQETNQSRAYFRISCLTAAGTRNYVMMNNSNNNYYNNNNSSRSSSMRSKADKVAMQSADSISGGGLCFGQE</sequence>
<evidence type="ECO:0000313" key="2">
    <source>
        <dbReference type="EMBL" id="TDG40445.1"/>
    </source>
</evidence>